<comment type="caution">
    <text evidence="6">The sequence shown here is derived from an EMBL/GenBank/DDBJ whole genome shotgun (WGS) entry which is preliminary data.</text>
</comment>
<name>A0A0V8QF53_9FIRM</name>
<dbReference type="GO" id="GO:0005524">
    <property type="term" value="F:ATP binding"/>
    <property type="evidence" value="ECO:0007669"/>
    <property type="project" value="UniProtKB-KW"/>
</dbReference>
<dbReference type="AlphaFoldDB" id="A0A0V8QF53"/>
<keyword evidence="7" id="KW-1185">Reference proteome</keyword>
<dbReference type="STRING" id="290052.ASU35_01940"/>
<dbReference type="GO" id="GO:0016887">
    <property type="term" value="F:ATP hydrolysis activity"/>
    <property type="evidence" value="ECO:0007669"/>
    <property type="project" value="InterPro"/>
</dbReference>
<comment type="similarity">
    <text evidence="1">Belongs to the ABC transporter superfamily.</text>
</comment>
<reference evidence="6 7" key="1">
    <citation type="submission" date="2015-11" db="EMBL/GenBank/DDBJ databases">
        <title>Butyribacter intestini gen. nov., sp. nov., a butyric acid-producing bacterium of the family Lachnospiraceae isolated from the human faeces.</title>
        <authorList>
            <person name="Zou Y."/>
            <person name="Xue W."/>
            <person name="Luo G."/>
            <person name="Lv M."/>
        </authorList>
    </citation>
    <scope>NUCLEOTIDE SEQUENCE [LARGE SCALE GENOMIC DNA]</scope>
    <source>
        <strain evidence="6 7">ACET-33324</strain>
    </source>
</reference>
<dbReference type="SMART" id="SM00382">
    <property type="entry name" value="AAA"/>
    <property type="match status" value="1"/>
</dbReference>
<dbReference type="PANTHER" id="PTHR42734:SF17">
    <property type="entry name" value="METAL TRANSPORT SYSTEM ATP-BINDING PROTEIN TM_0124-RELATED"/>
    <property type="match status" value="1"/>
</dbReference>
<feature type="domain" description="ABC transporter" evidence="5">
    <location>
        <begin position="16"/>
        <end position="248"/>
    </location>
</feature>
<dbReference type="Gene3D" id="3.40.50.300">
    <property type="entry name" value="P-loop containing nucleotide triphosphate hydrolases"/>
    <property type="match status" value="1"/>
</dbReference>
<accession>A0A0V8QF53</accession>
<dbReference type="EMBL" id="LNAM01000153">
    <property type="protein sequence ID" value="KSV59100.1"/>
    <property type="molecule type" value="Genomic_DNA"/>
</dbReference>
<dbReference type="InterPro" id="IPR050153">
    <property type="entry name" value="Metal_Ion_Import_ABC"/>
</dbReference>
<dbReference type="InterPro" id="IPR017871">
    <property type="entry name" value="ABC_transporter-like_CS"/>
</dbReference>
<dbReference type="InterPro" id="IPR027417">
    <property type="entry name" value="P-loop_NTPase"/>
</dbReference>
<dbReference type="Proteomes" id="UP000054874">
    <property type="component" value="Unassembled WGS sequence"/>
</dbReference>
<evidence type="ECO:0000259" key="5">
    <source>
        <dbReference type="PROSITE" id="PS50893"/>
    </source>
</evidence>
<dbReference type="PROSITE" id="PS50893">
    <property type="entry name" value="ABC_TRANSPORTER_2"/>
    <property type="match status" value="1"/>
</dbReference>
<evidence type="ECO:0000256" key="2">
    <source>
        <dbReference type="ARBA" id="ARBA00022448"/>
    </source>
</evidence>
<keyword evidence="3" id="KW-0547">Nucleotide-binding</keyword>
<evidence type="ECO:0000256" key="3">
    <source>
        <dbReference type="ARBA" id="ARBA00022741"/>
    </source>
</evidence>
<dbReference type="InterPro" id="IPR003439">
    <property type="entry name" value="ABC_transporter-like_ATP-bd"/>
</dbReference>
<evidence type="ECO:0000313" key="6">
    <source>
        <dbReference type="EMBL" id="KSV59100.1"/>
    </source>
</evidence>
<protein>
    <submittedName>
        <fullName evidence="6">ABC transporter ATP-binding protein</fullName>
    </submittedName>
</protein>
<sequence length="255" mass="28678">MQEKKKGSGSCGLHCIKIKNFKVTTGDDSTILENINFHIHCGQLTAVIGKNGAGKSTLIKAILDEIPHEGTIECKDMKKNAFQTIKIGYVPQHLNIDKNTPASVYDMFASYISRFPVFLWRKRSLYEKIQQQLKIFEAEELIDKAIGDLSGGELQRVLLSLAITPPPNLLLLDEPVSGMDQNGLDLFYNNIDYLKKNYDLAVILISHDLEYIEKYADYVVLLDKTIKKEGTPKEVFASPEFLETFGRRGFDGNAS</sequence>
<dbReference type="PANTHER" id="PTHR42734">
    <property type="entry name" value="METAL TRANSPORT SYSTEM ATP-BINDING PROTEIN TM_0124-RELATED"/>
    <property type="match status" value="1"/>
</dbReference>
<dbReference type="SUPFAM" id="SSF52540">
    <property type="entry name" value="P-loop containing nucleoside triphosphate hydrolases"/>
    <property type="match status" value="1"/>
</dbReference>
<keyword evidence="4 6" id="KW-0067">ATP-binding</keyword>
<organism evidence="6 7">
    <name type="scientific">Acetivibrio ethanolgignens</name>
    <dbReference type="NCBI Taxonomy" id="290052"/>
    <lineage>
        <taxon>Bacteria</taxon>
        <taxon>Bacillati</taxon>
        <taxon>Bacillota</taxon>
        <taxon>Clostridia</taxon>
        <taxon>Eubacteriales</taxon>
        <taxon>Oscillospiraceae</taxon>
        <taxon>Acetivibrio</taxon>
    </lineage>
</organism>
<evidence type="ECO:0000313" key="7">
    <source>
        <dbReference type="Proteomes" id="UP000054874"/>
    </source>
</evidence>
<dbReference type="OrthoDB" id="9799337at2"/>
<dbReference type="Pfam" id="PF00005">
    <property type="entry name" value="ABC_tran"/>
    <property type="match status" value="1"/>
</dbReference>
<dbReference type="PROSITE" id="PS00211">
    <property type="entry name" value="ABC_TRANSPORTER_1"/>
    <property type="match status" value="1"/>
</dbReference>
<evidence type="ECO:0000256" key="1">
    <source>
        <dbReference type="ARBA" id="ARBA00005417"/>
    </source>
</evidence>
<proteinExistence type="inferred from homology"/>
<dbReference type="InterPro" id="IPR003593">
    <property type="entry name" value="AAA+_ATPase"/>
</dbReference>
<keyword evidence="2" id="KW-0813">Transport</keyword>
<gene>
    <name evidence="6" type="ORF">ASU35_01940</name>
</gene>
<dbReference type="RefSeq" id="WP_058352736.1">
    <property type="nucleotide sequence ID" value="NZ_CABMMD010000153.1"/>
</dbReference>
<evidence type="ECO:0000256" key="4">
    <source>
        <dbReference type="ARBA" id="ARBA00022840"/>
    </source>
</evidence>